<feature type="domain" description="Protein kinase" evidence="12">
    <location>
        <begin position="10"/>
        <end position="277"/>
    </location>
</feature>
<dbReference type="PANTHER" id="PTHR43289:SF34">
    <property type="entry name" value="SERINE_THREONINE-PROTEIN KINASE YBDM-RELATED"/>
    <property type="match status" value="1"/>
</dbReference>
<evidence type="ECO:0000313" key="15">
    <source>
        <dbReference type="Proteomes" id="UP001501764"/>
    </source>
</evidence>
<evidence type="ECO:0000256" key="2">
    <source>
        <dbReference type="ARBA" id="ARBA00022527"/>
    </source>
</evidence>
<keyword evidence="4 9" id="KW-0547">Nucleotide-binding</keyword>
<evidence type="ECO:0000256" key="6">
    <source>
        <dbReference type="ARBA" id="ARBA00022840"/>
    </source>
</evidence>
<evidence type="ECO:0000259" key="12">
    <source>
        <dbReference type="PROSITE" id="PS50011"/>
    </source>
</evidence>
<comment type="catalytic activity">
    <reaction evidence="8">
        <text>L-seryl-[protein] + ATP = O-phospho-L-seryl-[protein] + ADP + H(+)</text>
        <dbReference type="Rhea" id="RHEA:17989"/>
        <dbReference type="Rhea" id="RHEA-COMP:9863"/>
        <dbReference type="Rhea" id="RHEA-COMP:11604"/>
        <dbReference type="ChEBI" id="CHEBI:15378"/>
        <dbReference type="ChEBI" id="CHEBI:29999"/>
        <dbReference type="ChEBI" id="CHEBI:30616"/>
        <dbReference type="ChEBI" id="CHEBI:83421"/>
        <dbReference type="ChEBI" id="CHEBI:456216"/>
        <dbReference type="EC" id="2.7.11.1"/>
    </reaction>
</comment>
<evidence type="ECO:0000256" key="7">
    <source>
        <dbReference type="ARBA" id="ARBA00047899"/>
    </source>
</evidence>
<feature type="domain" description="PASTA" evidence="13">
    <location>
        <begin position="582"/>
        <end position="652"/>
    </location>
</feature>
<dbReference type="Gene3D" id="3.30.200.20">
    <property type="entry name" value="Phosphorylase Kinase, domain 1"/>
    <property type="match status" value="1"/>
</dbReference>
<dbReference type="SUPFAM" id="SSF54184">
    <property type="entry name" value="Penicillin-binding protein 2x (pbp-2x), c-terminal domain"/>
    <property type="match status" value="2"/>
</dbReference>
<feature type="domain" description="PASTA" evidence="13">
    <location>
        <begin position="513"/>
        <end position="580"/>
    </location>
</feature>
<keyword evidence="11" id="KW-1133">Transmembrane helix</keyword>
<keyword evidence="11" id="KW-0812">Transmembrane</keyword>
<feature type="transmembrane region" description="Helical" evidence="11">
    <location>
        <begin position="351"/>
        <end position="373"/>
    </location>
</feature>
<keyword evidence="3" id="KW-0808">Transferase</keyword>
<evidence type="ECO:0000313" key="14">
    <source>
        <dbReference type="EMBL" id="GAA0857377.1"/>
    </source>
</evidence>
<comment type="catalytic activity">
    <reaction evidence="7">
        <text>L-threonyl-[protein] + ATP = O-phospho-L-threonyl-[protein] + ADP + H(+)</text>
        <dbReference type="Rhea" id="RHEA:46608"/>
        <dbReference type="Rhea" id="RHEA-COMP:11060"/>
        <dbReference type="Rhea" id="RHEA-COMP:11605"/>
        <dbReference type="ChEBI" id="CHEBI:15378"/>
        <dbReference type="ChEBI" id="CHEBI:30013"/>
        <dbReference type="ChEBI" id="CHEBI:30616"/>
        <dbReference type="ChEBI" id="CHEBI:61977"/>
        <dbReference type="ChEBI" id="CHEBI:456216"/>
        <dbReference type="EC" id="2.7.11.1"/>
    </reaction>
</comment>
<dbReference type="PROSITE" id="PS00108">
    <property type="entry name" value="PROTEIN_KINASE_ST"/>
    <property type="match status" value="1"/>
</dbReference>
<reference evidence="14 15" key="1">
    <citation type="journal article" date="2019" name="Int. J. Syst. Evol. Microbiol.">
        <title>The Global Catalogue of Microorganisms (GCM) 10K type strain sequencing project: providing services to taxonomists for standard genome sequencing and annotation.</title>
        <authorList>
            <consortium name="The Broad Institute Genomics Platform"/>
            <consortium name="The Broad Institute Genome Sequencing Center for Infectious Disease"/>
            <person name="Wu L."/>
            <person name="Ma J."/>
        </authorList>
    </citation>
    <scope>NUCLEOTIDE SEQUENCE [LARGE SCALE GENOMIC DNA]</scope>
    <source>
        <strain evidence="14 15">JCM 6485</strain>
    </source>
</reference>
<keyword evidence="6 9" id="KW-0067">ATP-binding</keyword>
<dbReference type="CDD" id="cd06577">
    <property type="entry name" value="PASTA_pknB"/>
    <property type="match status" value="3"/>
</dbReference>
<dbReference type="InterPro" id="IPR017441">
    <property type="entry name" value="Protein_kinase_ATP_BS"/>
</dbReference>
<dbReference type="EC" id="2.7.11.1" evidence="1"/>
<dbReference type="InterPro" id="IPR011009">
    <property type="entry name" value="Kinase-like_dom_sf"/>
</dbReference>
<dbReference type="SMART" id="SM00220">
    <property type="entry name" value="S_TKc"/>
    <property type="match status" value="1"/>
</dbReference>
<feature type="compositionally biased region" description="Basic and acidic residues" evidence="10">
    <location>
        <begin position="703"/>
        <end position="727"/>
    </location>
</feature>
<accession>A0ABN1LLQ3</accession>
<evidence type="ECO:0000256" key="9">
    <source>
        <dbReference type="PROSITE-ProRule" id="PRU10141"/>
    </source>
</evidence>
<sequence>MNGEILGDRYELLEKIGEGGMAVVYKARCNKLNRFVAVKILKDEYADNEEIVKKFKKEATAIAKLSDTNIVNVLDVGSEGTRNYIVMELVNGKTLKEAISQFGSLNYETAITIAIQVAKALECAHKNSIIHRDIKPQNILVTEEGLVKVTDFGIAKSSDSATLTNTSTILGSAHYFSPEQAKGAFIDERTDIYSLGIVMYEMVTGKLPFEADSPVTIALKHLQEQVVPPKELNSRVPGSLNKVILKCMEKDADNRYQNVKDLIADLQKIKANPDALIGEEELQNQQTAEHTIVMNAVKEPIVTTPKEDNNLEDEYYDDYDDYDDEDDDYYDDEDDDYDDRKNNKKNKKGKGLFIGIGAAIIIILLGVGAFFMFGGSGSKNVEVPNLIGMTMDEAEKAASAVDLKVVKVKEVKNEAKTGTIVESNPTAGSSVKKGSTIEVTVSGGEKIFMADLVEDSLEDAKSKLESLGLKNIKVRYDYSDEIPEGNVISQDPNSGSEIDKNTKITLVVSKGKKVETVKVPSVIGMSESDAKDKLISLGLKVSVETQATTDESKNGKVVGQSLDANTSANPGDTITLQVGNYKEEKISIGSIINTNMTGTQAVAALAAKGITNVSIDGNGSDMVASWTPDSATKGTQVTITTKKDKVTIRIGDVINKDMTGAEAKNELINAGITNVTIDGPEDGKVVSWTPNSADKGGSVTITTKKDEANQTNVNDKKDDKNQAKKNK</sequence>
<evidence type="ECO:0000256" key="10">
    <source>
        <dbReference type="SAM" id="MobiDB-lite"/>
    </source>
</evidence>
<dbReference type="Gene3D" id="1.10.510.10">
    <property type="entry name" value="Transferase(Phosphotransferase) domain 1"/>
    <property type="match status" value="1"/>
</dbReference>
<evidence type="ECO:0000256" key="11">
    <source>
        <dbReference type="SAM" id="Phobius"/>
    </source>
</evidence>
<feature type="binding site" evidence="9">
    <location>
        <position position="39"/>
    </location>
    <ligand>
        <name>ATP</name>
        <dbReference type="ChEBI" id="CHEBI:30616"/>
    </ligand>
</feature>
<dbReference type="Gene3D" id="3.30.10.20">
    <property type="match status" value="3"/>
</dbReference>
<dbReference type="InterPro" id="IPR000719">
    <property type="entry name" value="Prot_kinase_dom"/>
</dbReference>
<evidence type="ECO:0000259" key="13">
    <source>
        <dbReference type="PROSITE" id="PS51178"/>
    </source>
</evidence>
<dbReference type="CDD" id="cd14014">
    <property type="entry name" value="STKc_PknB_like"/>
    <property type="match status" value="1"/>
</dbReference>
<dbReference type="Pfam" id="PF03793">
    <property type="entry name" value="PASTA"/>
    <property type="match status" value="3"/>
</dbReference>
<keyword evidence="11" id="KW-0472">Membrane</keyword>
<proteinExistence type="predicted"/>
<feature type="region of interest" description="Disordered" evidence="10">
    <location>
        <begin position="680"/>
        <end position="727"/>
    </location>
</feature>
<dbReference type="PROSITE" id="PS51178">
    <property type="entry name" value="PASTA"/>
    <property type="match status" value="4"/>
</dbReference>
<dbReference type="PROSITE" id="PS00107">
    <property type="entry name" value="PROTEIN_KINASE_ATP"/>
    <property type="match status" value="1"/>
</dbReference>
<gene>
    <name evidence="14" type="primary">pknB</name>
    <name evidence="14" type="ORF">GCM10008916_10780</name>
</gene>
<name>A0ABN1LLQ3_9CLOT</name>
<dbReference type="PROSITE" id="PS50011">
    <property type="entry name" value="PROTEIN_KINASE_DOM"/>
    <property type="match status" value="1"/>
</dbReference>
<dbReference type="GO" id="GO:0016301">
    <property type="term" value="F:kinase activity"/>
    <property type="evidence" value="ECO:0007669"/>
    <property type="project" value="UniProtKB-KW"/>
</dbReference>
<dbReference type="PANTHER" id="PTHR43289">
    <property type="entry name" value="MITOGEN-ACTIVATED PROTEIN KINASE KINASE KINASE 20-RELATED"/>
    <property type="match status" value="1"/>
</dbReference>
<keyword evidence="5 14" id="KW-0418">Kinase</keyword>
<feature type="region of interest" description="Disordered" evidence="10">
    <location>
        <begin position="303"/>
        <end position="342"/>
    </location>
</feature>
<dbReference type="RefSeq" id="WP_224167895.1">
    <property type="nucleotide sequence ID" value="NZ_BAAACO010000001.1"/>
</dbReference>
<dbReference type="InterPro" id="IPR008271">
    <property type="entry name" value="Ser/Thr_kinase_AS"/>
</dbReference>
<evidence type="ECO:0000256" key="3">
    <source>
        <dbReference type="ARBA" id="ARBA00022679"/>
    </source>
</evidence>
<keyword evidence="2" id="KW-0723">Serine/threonine-protein kinase</keyword>
<keyword evidence="15" id="KW-1185">Reference proteome</keyword>
<evidence type="ECO:0000256" key="8">
    <source>
        <dbReference type="ARBA" id="ARBA00048679"/>
    </source>
</evidence>
<dbReference type="NCBIfam" id="NF033483">
    <property type="entry name" value="PknB_PASTA_kin"/>
    <property type="match status" value="1"/>
</dbReference>
<dbReference type="InterPro" id="IPR005543">
    <property type="entry name" value="PASTA_dom"/>
</dbReference>
<evidence type="ECO:0000256" key="5">
    <source>
        <dbReference type="ARBA" id="ARBA00022777"/>
    </source>
</evidence>
<evidence type="ECO:0000256" key="4">
    <source>
        <dbReference type="ARBA" id="ARBA00022741"/>
    </source>
</evidence>
<dbReference type="EMBL" id="BAAACO010000001">
    <property type="protein sequence ID" value="GAA0857377.1"/>
    <property type="molecule type" value="Genomic_DNA"/>
</dbReference>
<feature type="compositionally biased region" description="Acidic residues" evidence="10">
    <location>
        <begin position="310"/>
        <end position="337"/>
    </location>
</feature>
<dbReference type="Proteomes" id="UP001501764">
    <property type="component" value="Unassembled WGS sequence"/>
</dbReference>
<organism evidence="14 15">
    <name type="scientific">Clostridium nitritogenes</name>
    <dbReference type="NCBI Taxonomy" id="83340"/>
    <lineage>
        <taxon>Bacteria</taxon>
        <taxon>Bacillati</taxon>
        <taxon>Bacillota</taxon>
        <taxon>Clostridia</taxon>
        <taxon>Eubacteriales</taxon>
        <taxon>Clostridiaceae</taxon>
        <taxon>Clostridium</taxon>
    </lineage>
</organism>
<evidence type="ECO:0000256" key="1">
    <source>
        <dbReference type="ARBA" id="ARBA00012513"/>
    </source>
</evidence>
<feature type="domain" description="PASTA" evidence="13">
    <location>
        <begin position="377"/>
        <end position="443"/>
    </location>
</feature>
<dbReference type="SUPFAM" id="SSF56112">
    <property type="entry name" value="Protein kinase-like (PK-like)"/>
    <property type="match status" value="1"/>
</dbReference>
<feature type="domain" description="PASTA" evidence="13">
    <location>
        <begin position="444"/>
        <end position="510"/>
    </location>
</feature>
<dbReference type="SMART" id="SM00740">
    <property type="entry name" value="PASTA"/>
    <property type="match status" value="5"/>
</dbReference>
<comment type="caution">
    <text evidence="14">The sequence shown here is derived from an EMBL/GenBank/DDBJ whole genome shotgun (WGS) entry which is preliminary data.</text>
</comment>
<protein>
    <recommendedName>
        <fullName evidence="1">non-specific serine/threonine protein kinase</fullName>
        <ecNumber evidence="1">2.7.11.1</ecNumber>
    </recommendedName>
</protein>
<dbReference type="Pfam" id="PF00069">
    <property type="entry name" value="Pkinase"/>
    <property type="match status" value="1"/>
</dbReference>